<dbReference type="AlphaFoldDB" id="A0A367YVZ4"/>
<evidence type="ECO:0000256" key="5">
    <source>
        <dbReference type="ARBA" id="ARBA00022989"/>
    </source>
</evidence>
<organism evidence="9 10">
    <name type="scientific">Desertihabitans brevis</name>
    <dbReference type="NCBI Taxonomy" id="2268447"/>
    <lineage>
        <taxon>Bacteria</taxon>
        <taxon>Bacillati</taxon>
        <taxon>Actinomycetota</taxon>
        <taxon>Actinomycetes</taxon>
        <taxon>Propionibacteriales</taxon>
        <taxon>Propionibacteriaceae</taxon>
        <taxon>Desertihabitans</taxon>
    </lineage>
</organism>
<dbReference type="Pfam" id="PF13440">
    <property type="entry name" value="Polysacc_synt_3"/>
    <property type="match status" value="1"/>
</dbReference>
<comment type="similarity">
    <text evidence="2">Belongs to the polysaccharide synthase family.</text>
</comment>
<dbReference type="GO" id="GO:0005886">
    <property type="term" value="C:plasma membrane"/>
    <property type="evidence" value="ECO:0007669"/>
    <property type="project" value="UniProtKB-SubCell"/>
</dbReference>
<evidence type="ECO:0000256" key="1">
    <source>
        <dbReference type="ARBA" id="ARBA00004651"/>
    </source>
</evidence>
<feature type="transmembrane region" description="Helical" evidence="8">
    <location>
        <begin position="325"/>
        <end position="350"/>
    </location>
</feature>
<dbReference type="PANTHER" id="PTHR30250:SF10">
    <property type="entry name" value="LIPOPOLYSACCHARIDE BIOSYNTHESIS PROTEIN WZXC"/>
    <property type="match status" value="1"/>
</dbReference>
<evidence type="ECO:0000256" key="6">
    <source>
        <dbReference type="ARBA" id="ARBA00023136"/>
    </source>
</evidence>
<feature type="region of interest" description="Disordered" evidence="7">
    <location>
        <begin position="1"/>
        <end position="38"/>
    </location>
</feature>
<feature type="transmembrane region" description="Helical" evidence="8">
    <location>
        <begin position="176"/>
        <end position="206"/>
    </location>
</feature>
<keyword evidence="4 8" id="KW-0812">Transmembrane</keyword>
<evidence type="ECO:0000256" key="3">
    <source>
        <dbReference type="ARBA" id="ARBA00022475"/>
    </source>
</evidence>
<protein>
    <submittedName>
        <fullName evidence="9">Lipopolysaccharide biosynthesis protein</fullName>
    </submittedName>
</protein>
<feature type="transmembrane region" description="Helical" evidence="8">
    <location>
        <begin position="475"/>
        <end position="500"/>
    </location>
</feature>
<keyword evidence="5 8" id="KW-1133">Transmembrane helix</keyword>
<feature type="transmembrane region" description="Helical" evidence="8">
    <location>
        <begin position="212"/>
        <end position="232"/>
    </location>
</feature>
<feature type="transmembrane region" description="Helical" evidence="8">
    <location>
        <begin position="389"/>
        <end position="406"/>
    </location>
</feature>
<dbReference type="RefSeq" id="WP_114126251.1">
    <property type="nucleotide sequence ID" value="NZ_QOUI01000004.1"/>
</dbReference>
<name>A0A367YVZ4_9ACTN</name>
<evidence type="ECO:0000313" key="9">
    <source>
        <dbReference type="EMBL" id="RCK70065.1"/>
    </source>
</evidence>
<evidence type="ECO:0000256" key="8">
    <source>
        <dbReference type="SAM" id="Phobius"/>
    </source>
</evidence>
<keyword evidence="10" id="KW-1185">Reference proteome</keyword>
<dbReference type="PANTHER" id="PTHR30250">
    <property type="entry name" value="PST FAMILY PREDICTED COLANIC ACID TRANSPORTER"/>
    <property type="match status" value="1"/>
</dbReference>
<comment type="caution">
    <text evidence="9">The sequence shown here is derived from an EMBL/GenBank/DDBJ whole genome shotgun (WGS) entry which is preliminary data.</text>
</comment>
<evidence type="ECO:0000256" key="7">
    <source>
        <dbReference type="SAM" id="MobiDB-lite"/>
    </source>
</evidence>
<dbReference type="CDD" id="cd13127">
    <property type="entry name" value="MATE_tuaB_like"/>
    <property type="match status" value="1"/>
</dbReference>
<feature type="transmembrane region" description="Helical" evidence="8">
    <location>
        <begin position="356"/>
        <end position="377"/>
    </location>
</feature>
<evidence type="ECO:0000256" key="2">
    <source>
        <dbReference type="ARBA" id="ARBA00007430"/>
    </source>
</evidence>
<keyword evidence="6 8" id="KW-0472">Membrane</keyword>
<dbReference type="Proteomes" id="UP000252770">
    <property type="component" value="Unassembled WGS sequence"/>
</dbReference>
<feature type="transmembrane region" description="Helical" evidence="8">
    <location>
        <begin position="113"/>
        <end position="134"/>
    </location>
</feature>
<accession>A0A367YVZ4</accession>
<keyword evidence="3" id="KW-1003">Cell membrane</keyword>
<gene>
    <name evidence="9" type="ORF">DT076_08705</name>
</gene>
<feature type="transmembrane region" description="Helical" evidence="8">
    <location>
        <begin position="146"/>
        <end position="164"/>
    </location>
</feature>
<reference evidence="9 10" key="1">
    <citation type="submission" date="2018-07" db="EMBL/GenBank/DDBJ databases">
        <title>Desertimonas flava gen. nov. sp. nov.</title>
        <authorList>
            <person name="Liu S."/>
        </authorList>
    </citation>
    <scope>NUCLEOTIDE SEQUENCE [LARGE SCALE GENOMIC DNA]</scope>
    <source>
        <strain evidence="9 10">16Sb5-5</strain>
    </source>
</reference>
<feature type="transmembrane region" description="Helical" evidence="8">
    <location>
        <begin position="444"/>
        <end position="463"/>
    </location>
</feature>
<dbReference type="InterPro" id="IPR050833">
    <property type="entry name" value="Poly_Biosynth_Transport"/>
</dbReference>
<dbReference type="EMBL" id="QOUI01000004">
    <property type="protein sequence ID" value="RCK70065.1"/>
    <property type="molecule type" value="Genomic_DNA"/>
</dbReference>
<evidence type="ECO:0000313" key="10">
    <source>
        <dbReference type="Proteomes" id="UP000252770"/>
    </source>
</evidence>
<comment type="subcellular location">
    <subcellularLocation>
        <location evidence="1">Cell membrane</location>
        <topology evidence="1">Multi-pass membrane protein</topology>
    </subcellularLocation>
</comment>
<sequence length="524" mass="54154">MTVPRRAPTPSAPTDPDPEGPDPVGAGDASQEPAPGALRGKAARGSKVVMLGQASRILIQTVSVVVLARLLVPADYGFFALALAVVSLGEVLRDFGLSTAAIQARTLSRGQQVNLWWINLGLGTALALLCLLGAPLLTQVGGYAEAAHLLQLMAVCFVLNGLMAQHRADLSRRLRFGALAVADVVGPAVGLVAAVVAAAAGLGYWALAVQQVGGVLVTATVVVVAAGWWPGLPDRSADVRPMLKFGIGMVGTQLVGFCSNNVDTLVVAWRSSPAQLGVYNRAFQLLMQTLNQLRNPTTTVAVPVLSRLQDGGSEADRMIVRGQAALGYTLVAGTAFAAGAAAPVIALALGPGWAEAVPLFTALAAAGAFQTIGYVNYWVFVSRGLSGRLFRYSLLSLGLRVAFVLLGSQWGVLGVAIGYAVAPAVALPLSYTILSRWTDIPARALHWGALRIVLCGAAAALAARGAQELLAGTPSVVQLLGCLLATAAAYGLAALVVPAVRRDLHGVLRFARLALRRDAPDTAA</sequence>
<proteinExistence type="inferred from homology"/>
<feature type="transmembrane region" description="Helical" evidence="8">
    <location>
        <begin position="412"/>
        <end position="432"/>
    </location>
</feature>
<evidence type="ECO:0000256" key="4">
    <source>
        <dbReference type="ARBA" id="ARBA00022692"/>
    </source>
</evidence>